<dbReference type="Gene3D" id="3.40.50.150">
    <property type="entry name" value="Vaccinia Virus protein VP39"/>
    <property type="match status" value="1"/>
</dbReference>
<dbReference type="PANTHER" id="PTHR36973:SF4">
    <property type="entry name" value="NODULATION PROTEIN"/>
    <property type="match status" value="1"/>
</dbReference>
<dbReference type="InterPro" id="IPR006342">
    <property type="entry name" value="FkbM_mtfrase"/>
</dbReference>
<accession>A0ABY5A389</accession>
<dbReference type="InterPro" id="IPR053188">
    <property type="entry name" value="FkbM_Methyltransferase"/>
</dbReference>
<dbReference type="Proteomes" id="UP001057520">
    <property type="component" value="Chromosome"/>
</dbReference>
<protein>
    <submittedName>
        <fullName evidence="2">FkbM family methyltransferase</fullName>
    </submittedName>
</protein>
<keyword evidence="2" id="KW-0808">Transferase</keyword>
<dbReference type="InterPro" id="IPR029063">
    <property type="entry name" value="SAM-dependent_MTases_sf"/>
</dbReference>
<evidence type="ECO:0000313" key="3">
    <source>
        <dbReference type="Proteomes" id="UP001057520"/>
    </source>
</evidence>
<sequence>MGGRGFVNHHQLEPLKLDGYAPRTVLDIGANVGDFTKGFLKAFPDCVPTLIEPNPFCEEALSQLPHERHMVAASDETGEAELFLSEGWLQSTGASLYRENSQYFTDDQLLRRTVPKVRLDDLFAGRRFDFVKIDTQGSELDVLRGGETVLRQADYILIEISVVDFNEGAPRAEAVLKQLGEMGFAPAAVTDVHRFEELHDGAVLQMDFLFKRRAARPSQVGRLTALNDLAGIVGHLRWRKSQNPAFRILLIGGGPSGWPEDLCDGVLGGATGPFAGDLSDPDTYRAILTHVAREGRFDYAIAPHVLQTLTRPSTLLERLPLVAEAGWITTPSRYLEVLKIEGAHRGFAHHRWGVDHVGDVLSLAFKSPMIEHLTFPREASWEQGEQRFELQVGWRGGLRFEILGEGVLPGRAEILAMTSRFFEGVVPSSPREAAPEAPKPDIAAELAKAVATARDPRSGLHALGRMKYYHDAVSLILCEPVTPERLALFDTLTAEALGMDMESPGEEWDAWITHYRVVLEALHGSNVAGPTPPAPDDGPQAFLTGDGQALDAQGLKAHADALGAQVVFFAAADARYVELYARWLALSVIKHSDVPFLVVVHVIGGADRLAEAAATVAIDDPRVIFTGDHFDASTVTTRCYEAPPKGLIEIPVAHYQSVRFQRLGGLLDTLQRPVFVSDIDLLLQRGVADLLAQWDGADLVINENDRNIQAGSRITANLLLARPTAATSVMLRWLRAYLDERLSRAEVTRWIDQVALNLARHHVALHAPAVTIGTFDTFSDINNVMFSEYVPGHPFRFLSLYHGFDTSTLEE</sequence>
<dbReference type="GO" id="GO:0032259">
    <property type="term" value="P:methylation"/>
    <property type="evidence" value="ECO:0007669"/>
    <property type="project" value="UniProtKB-KW"/>
</dbReference>
<dbReference type="Pfam" id="PF05050">
    <property type="entry name" value="Methyltransf_21"/>
    <property type="match status" value="1"/>
</dbReference>
<gene>
    <name evidence="2" type="ORF">MZV50_19725</name>
</gene>
<dbReference type="EMBL" id="CP096040">
    <property type="protein sequence ID" value="USQ98616.1"/>
    <property type="molecule type" value="Genomic_DNA"/>
</dbReference>
<evidence type="ECO:0000259" key="1">
    <source>
        <dbReference type="Pfam" id="PF05050"/>
    </source>
</evidence>
<name>A0ABY5A389_9CAUL</name>
<proteinExistence type="predicted"/>
<keyword evidence="2" id="KW-0489">Methyltransferase</keyword>
<organism evidence="2 3">
    <name type="scientific">Caulobacter segnis</name>
    <dbReference type="NCBI Taxonomy" id="88688"/>
    <lineage>
        <taxon>Bacteria</taxon>
        <taxon>Pseudomonadati</taxon>
        <taxon>Pseudomonadota</taxon>
        <taxon>Alphaproteobacteria</taxon>
        <taxon>Caulobacterales</taxon>
        <taxon>Caulobacteraceae</taxon>
        <taxon>Caulobacter</taxon>
    </lineage>
</organism>
<feature type="domain" description="Methyltransferase FkbM" evidence="1">
    <location>
        <begin position="27"/>
        <end position="184"/>
    </location>
</feature>
<evidence type="ECO:0000313" key="2">
    <source>
        <dbReference type="EMBL" id="USQ98616.1"/>
    </source>
</evidence>
<dbReference type="SUPFAM" id="SSF53335">
    <property type="entry name" value="S-adenosyl-L-methionine-dependent methyltransferases"/>
    <property type="match status" value="1"/>
</dbReference>
<dbReference type="PANTHER" id="PTHR36973">
    <property type="entry name" value="SLL1456 PROTEIN-RELATED"/>
    <property type="match status" value="1"/>
</dbReference>
<dbReference type="GO" id="GO:0008168">
    <property type="term" value="F:methyltransferase activity"/>
    <property type="evidence" value="ECO:0007669"/>
    <property type="project" value="UniProtKB-KW"/>
</dbReference>
<dbReference type="NCBIfam" id="TIGR01444">
    <property type="entry name" value="fkbM_fam"/>
    <property type="match status" value="1"/>
</dbReference>
<reference evidence="2 3" key="1">
    <citation type="submission" date="2022-04" db="EMBL/GenBank/DDBJ databases">
        <title>Genome sequence of soybean root-associated Caulobacter segnis RL271.</title>
        <authorList>
            <person name="Longley R."/>
            <person name="Bonito G."/>
            <person name="Trigodet F."/>
            <person name="Crosson S."/>
            <person name="Fiebig A."/>
        </authorList>
    </citation>
    <scope>NUCLEOTIDE SEQUENCE [LARGE SCALE GENOMIC DNA]</scope>
    <source>
        <strain evidence="2 3">RL271</strain>
    </source>
</reference>
<keyword evidence="3" id="KW-1185">Reference proteome</keyword>